<comment type="caution">
    <text evidence="3">The sequence shown here is derived from an EMBL/GenBank/DDBJ whole genome shotgun (WGS) entry which is preliminary data.</text>
</comment>
<keyword evidence="3" id="KW-0489">Methyltransferase</keyword>
<evidence type="ECO:0000313" key="4">
    <source>
        <dbReference type="Proteomes" id="UP000717696"/>
    </source>
</evidence>
<keyword evidence="3" id="KW-0808">Transferase</keyword>
<dbReference type="AlphaFoldDB" id="A0A9P9FJH2"/>
<accession>A0A9P9FJH2</accession>
<feature type="compositionally biased region" description="Acidic residues" evidence="2">
    <location>
        <begin position="33"/>
        <end position="50"/>
    </location>
</feature>
<dbReference type="PANTHER" id="PTHR43591:SF31">
    <property type="entry name" value="LAEA-LIKE, PUTATIVE (AFU_ORTHOLOGUE AFUA_8G01930)-RELATED"/>
    <property type="match status" value="1"/>
</dbReference>
<sequence>MADAPSETQGGTTQTPPAAAAPAALENIGLIEADNEEENDADSSLGDDDAASSTASLASSVLRYREENGRTYHAYKDGAYVMPNDLREQERLDLQHNLFLITFDDKLYLSPAGRNGQKLQHVLDVGTGTGLWAIDFADEHPGAEVIGVDLSPIQSDMVPPNLSFQVDDLEAEWTFTSNFDFIYSRMMTAAFANWPRFFEQAYDNLAPGGWLEVTDICPLTTDDDSLPKDSAAYKWVTQLLEGTKAVGRPFNGAFKYKEQMEARGFTNITQVVYKWPQNRWPKNPKLKEIGAWNLENILSGLEGLSAAVFTRVLGWTKEELDVFLVDVRKDLKNPAYHTYWPIIAVYGQKPADA</sequence>
<feature type="compositionally biased region" description="Low complexity" evidence="2">
    <location>
        <begin position="8"/>
        <end position="24"/>
    </location>
</feature>
<dbReference type="GO" id="GO:0008168">
    <property type="term" value="F:methyltransferase activity"/>
    <property type="evidence" value="ECO:0007669"/>
    <property type="project" value="UniProtKB-KW"/>
</dbReference>
<dbReference type="CDD" id="cd02440">
    <property type="entry name" value="AdoMet_MTases"/>
    <property type="match status" value="1"/>
</dbReference>
<gene>
    <name evidence="3" type="ORF">B0J13DRAFT_1080</name>
</gene>
<organism evidence="3 4">
    <name type="scientific">Dactylonectria estremocensis</name>
    <dbReference type="NCBI Taxonomy" id="1079267"/>
    <lineage>
        <taxon>Eukaryota</taxon>
        <taxon>Fungi</taxon>
        <taxon>Dikarya</taxon>
        <taxon>Ascomycota</taxon>
        <taxon>Pezizomycotina</taxon>
        <taxon>Sordariomycetes</taxon>
        <taxon>Hypocreomycetidae</taxon>
        <taxon>Hypocreales</taxon>
        <taxon>Nectriaceae</taxon>
        <taxon>Dactylonectria</taxon>
    </lineage>
</organism>
<dbReference type="EMBL" id="JAGMUU010000001">
    <property type="protein sequence ID" value="KAH7162078.1"/>
    <property type="molecule type" value="Genomic_DNA"/>
</dbReference>
<comment type="similarity">
    <text evidence="1">Belongs to the methyltransferase superfamily. LaeA methyltransferase family.</text>
</comment>
<dbReference type="InterPro" id="IPR029063">
    <property type="entry name" value="SAM-dependent_MTases_sf"/>
</dbReference>
<protein>
    <submittedName>
        <fullName evidence="3">S-adenosyl-L-methionine-dependent methyltransferase</fullName>
    </submittedName>
</protein>
<dbReference type="SUPFAM" id="SSF53335">
    <property type="entry name" value="S-adenosyl-L-methionine-dependent methyltransferases"/>
    <property type="match status" value="1"/>
</dbReference>
<dbReference type="Proteomes" id="UP000717696">
    <property type="component" value="Unassembled WGS sequence"/>
</dbReference>
<evidence type="ECO:0000256" key="1">
    <source>
        <dbReference type="ARBA" id="ARBA00038158"/>
    </source>
</evidence>
<reference evidence="3" key="1">
    <citation type="journal article" date="2021" name="Nat. Commun.">
        <title>Genetic determinants of endophytism in the Arabidopsis root mycobiome.</title>
        <authorList>
            <person name="Mesny F."/>
            <person name="Miyauchi S."/>
            <person name="Thiergart T."/>
            <person name="Pickel B."/>
            <person name="Atanasova L."/>
            <person name="Karlsson M."/>
            <person name="Huettel B."/>
            <person name="Barry K.W."/>
            <person name="Haridas S."/>
            <person name="Chen C."/>
            <person name="Bauer D."/>
            <person name="Andreopoulos W."/>
            <person name="Pangilinan J."/>
            <person name="LaButti K."/>
            <person name="Riley R."/>
            <person name="Lipzen A."/>
            <person name="Clum A."/>
            <person name="Drula E."/>
            <person name="Henrissat B."/>
            <person name="Kohler A."/>
            <person name="Grigoriev I.V."/>
            <person name="Martin F.M."/>
            <person name="Hacquard S."/>
        </authorList>
    </citation>
    <scope>NUCLEOTIDE SEQUENCE</scope>
    <source>
        <strain evidence="3">MPI-CAGE-AT-0021</strain>
    </source>
</reference>
<dbReference type="GO" id="GO:0032259">
    <property type="term" value="P:methylation"/>
    <property type="evidence" value="ECO:0007669"/>
    <property type="project" value="UniProtKB-KW"/>
</dbReference>
<dbReference type="OrthoDB" id="2013972at2759"/>
<name>A0A9P9FJH2_9HYPO</name>
<dbReference type="Pfam" id="PF13489">
    <property type="entry name" value="Methyltransf_23"/>
    <property type="match status" value="1"/>
</dbReference>
<feature type="region of interest" description="Disordered" evidence="2">
    <location>
        <begin position="1"/>
        <end position="52"/>
    </location>
</feature>
<evidence type="ECO:0000256" key="2">
    <source>
        <dbReference type="SAM" id="MobiDB-lite"/>
    </source>
</evidence>
<dbReference type="Gene3D" id="3.40.50.150">
    <property type="entry name" value="Vaccinia Virus protein VP39"/>
    <property type="match status" value="1"/>
</dbReference>
<keyword evidence="4" id="KW-1185">Reference proteome</keyword>
<evidence type="ECO:0000313" key="3">
    <source>
        <dbReference type="EMBL" id="KAH7162078.1"/>
    </source>
</evidence>
<dbReference type="PANTHER" id="PTHR43591">
    <property type="entry name" value="METHYLTRANSFERASE"/>
    <property type="match status" value="1"/>
</dbReference>
<proteinExistence type="inferred from homology"/>